<feature type="compositionally biased region" description="Basic and acidic residues" evidence="1">
    <location>
        <begin position="13"/>
        <end position="28"/>
    </location>
</feature>
<feature type="region of interest" description="Disordered" evidence="1">
    <location>
        <begin position="1"/>
        <end position="174"/>
    </location>
</feature>
<proteinExistence type="predicted"/>
<dbReference type="AlphaFoldDB" id="A0A8B7TWE0"/>
<dbReference type="InterPro" id="IPR004182">
    <property type="entry name" value="GRAM"/>
</dbReference>
<dbReference type="RefSeq" id="XP_020011142.1">
    <property type="nucleotide sequence ID" value="XM_020155553.1"/>
</dbReference>
<gene>
    <name evidence="3" type="primary">LOC109680909</name>
</gene>
<evidence type="ECO:0000259" key="2">
    <source>
        <dbReference type="SMART" id="SM00568"/>
    </source>
</evidence>
<dbReference type="InterPro" id="IPR011993">
    <property type="entry name" value="PH-like_dom_sf"/>
</dbReference>
<dbReference type="OrthoDB" id="17687at2759"/>
<feature type="compositionally biased region" description="Gly residues" evidence="1">
    <location>
        <begin position="105"/>
        <end position="114"/>
    </location>
</feature>
<organism evidence="3">
    <name type="scientific">Castor canadensis</name>
    <name type="common">American beaver</name>
    <dbReference type="NCBI Taxonomy" id="51338"/>
    <lineage>
        <taxon>Eukaryota</taxon>
        <taxon>Metazoa</taxon>
        <taxon>Chordata</taxon>
        <taxon>Craniata</taxon>
        <taxon>Vertebrata</taxon>
        <taxon>Euteleostomi</taxon>
        <taxon>Mammalia</taxon>
        <taxon>Eutheria</taxon>
        <taxon>Euarchontoglires</taxon>
        <taxon>Glires</taxon>
        <taxon>Rodentia</taxon>
        <taxon>Castorimorpha</taxon>
        <taxon>Castoridae</taxon>
        <taxon>Castor</taxon>
    </lineage>
</organism>
<feature type="compositionally biased region" description="Basic residues" evidence="1">
    <location>
        <begin position="34"/>
        <end position="44"/>
    </location>
</feature>
<protein>
    <submittedName>
        <fullName evidence="3">Uncharacterized protein LOC109680909</fullName>
    </submittedName>
</protein>
<dbReference type="PANTHER" id="PTHR47666:SF2">
    <property type="entry name" value="TBC1 DOMAIN FAMILY MEMBER 8 ISOFORM X1"/>
    <property type="match status" value="1"/>
</dbReference>
<name>A0A8B7TWE0_CASCN</name>
<dbReference type="KEGG" id="ccan:109680909"/>
<evidence type="ECO:0000313" key="3">
    <source>
        <dbReference type="RefSeq" id="XP_020011142.1"/>
    </source>
</evidence>
<feature type="compositionally biased region" description="Gly residues" evidence="1">
    <location>
        <begin position="148"/>
        <end position="164"/>
    </location>
</feature>
<dbReference type="Pfam" id="PF02893">
    <property type="entry name" value="GRAM"/>
    <property type="match status" value="1"/>
</dbReference>
<accession>A0A8B7TWE0</accession>
<dbReference type="PANTHER" id="PTHR47666">
    <property type="entry name" value="PROTEIN VASCULAR ASSOCIATED DEATH 1, CHLOROPLASTIC"/>
    <property type="match status" value="1"/>
</dbReference>
<feature type="domain" description="GRAM" evidence="2">
    <location>
        <begin position="336"/>
        <end position="390"/>
    </location>
</feature>
<feature type="non-terminal residue" evidence="3">
    <location>
        <position position="1"/>
    </location>
</feature>
<dbReference type="Gene3D" id="2.30.29.30">
    <property type="entry name" value="Pleckstrin-homology domain (PH domain)/Phosphotyrosine-binding domain (PTB)"/>
    <property type="match status" value="1"/>
</dbReference>
<sequence length="398" mass="42801">GFSARLQRLFAGHTDREVESKREKREEAAEQLSGHRRPPRRRLRIFSATDSAATNATATTATAASTTSEPGPGRAPSGPSEAQAGAGPAPQRWWRPGLRGDGRGRYNGTGGGGAAARPLSSGRGPWRATSRSGPGLEPQPVEPIAVGAGSGGGGEGGGGSGMAGLMGRPAPTPAPVPLPAGTSYLSVPIRNFRMKFAVWTPAGRTGQQQGHRGDGAQPGRLVGALDAVLDSNARIAPFRILLQVPGSQVYSPIACGELLNGSDVYWAIATGATLEEINQHWDWLEQNLLHTLSVFDNKDDIASFVKGKVKALIAEETSSRLAEQEEEPEKFREALVKFEARFNFPEAEKLVTYYSCCCWKGRVPRQGWLYLSINHLCFYSFFLGKERFSDAWNSPEEE</sequence>
<reference evidence="3" key="1">
    <citation type="submission" date="2025-08" db="UniProtKB">
        <authorList>
            <consortium name="RefSeq"/>
        </authorList>
    </citation>
    <scope>IDENTIFICATION</scope>
    <source>
        <tissue evidence="3">Leukocyte</tissue>
    </source>
</reference>
<dbReference type="SMART" id="SM00568">
    <property type="entry name" value="GRAM"/>
    <property type="match status" value="1"/>
</dbReference>
<evidence type="ECO:0000256" key="1">
    <source>
        <dbReference type="SAM" id="MobiDB-lite"/>
    </source>
</evidence>
<feature type="compositionally biased region" description="Low complexity" evidence="1">
    <location>
        <begin position="47"/>
        <end position="68"/>
    </location>
</feature>